<dbReference type="EC" id="5.6.2.3" evidence="1"/>
<feature type="domain" description="DNA helicase Pif1-like DEAD-box helicase" evidence="3">
    <location>
        <begin position="1871"/>
        <end position="2091"/>
    </location>
</feature>
<feature type="region of interest" description="Disordered" evidence="2">
    <location>
        <begin position="1755"/>
        <end position="1783"/>
    </location>
</feature>
<comment type="catalytic activity">
    <reaction evidence="1">
        <text>ATP + H2O = ADP + phosphate + H(+)</text>
        <dbReference type="Rhea" id="RHEA:13065"/>
        <dbReference type="ChEBI" id="CHEBI:15377"/>
        <dbReference type="ChEBI" id="CHEBI:15378"/>
        <dbReference type="ChEBI" id="CHEBI:30616"/>
        <dbReference type="ChEBI" id="CHEBI:43474"/>
        <dbReference type="ChEBI" id="CHEBI:456216"/>
        <dbReference type="EC" id="5.6.2.3"/>
    </reaction>
</comment>
<dbReference type="GO" id="GO:0016887">
    <property type="term" value="F:ATP hydrolysis activity"/>
    <property type="evidence" value="ECO:0007669"/>
    <property type="project" value="RHEA"/>
</dbReference>
<keyword evidence="1" id="KW-0378">Hydrolase</keyword>
<dbReference type="PANTHER" id="PTHR47642:SF5">
    <property type="entry name" value="ATP-DEPENDENT DNA HELICASE"/>
    <property type="match status" value="1"/>
</dbReference>
<dbReference type="InterPro" id="IPR027417">
    <property type="entry name" value="P-loop_NTPase"/>
</dbReference>
<evidence type="ECO:0000256" key="1">
    <source>
        <dbReference type="RuleBase" id="RU363044"/>
    </source>
</evidence>
<evidence type="ECO:0000259" key="3">
    <source>
        <dbReference type="Pfam" id="PF05970"/>
    </source>
</evidence>
<dbReference type="GO" id="GO:0005524">
    <property type="term" value="F:ATP binding"/>
    <property type="evidence" value="ECO:0007669"/>
    <property type="project" value="UniProtKB-KW"/>
</dbReference>
<dbReference type="InterPro" id="IPR051055">
    <property type="entry name" value="PIF1_helicase"/>
</dbReference>
<protein>
    <recommendedName>
        <fullName evidence="1">ATP-dependent DNA helicase</fullName>
        <ecNumber evidence="1">5.6.2.3</ecNumber>
    </recommendedName>
</protein>
<dbReference type="PANTHER" id="PTHR47642">
    <property type="entry name" value="ATP-DEPENDENT DNA HELICASE"/>
    <property type="match status" value="1"/>
</dbReference>
<reference evidence="7" key="1">
    <citation type="journal article" date="2017" name="Nat. Ecol. Evol.">
        <title>Genome expansion and lineage-specific genetic innovations in the forest pathogenic fungi Armillaria.</title>
        <authorList>
            <person name="Sipos G."/>
            <person name="Prasanna A.N."/>
            <person name="Walter M.C."/>
            <person name="O'Connor E."/>
            <person name="Balint B."/>
            <person name="Krizsan K."/>
            <person name="Kiss B."/>
            <person name="Hess J."/>
            <person name="Varga T."/>
            <person name="Slot J."/>
            <person name="Riley R."/>
            <person name="Boka B."/>
            <person name="Rigling D."/>
            <person name="Barry K."/>
            <person name="Lee J."/>
            <person name="Mihaltcheva S."/>
            <person name="LaButti K."/>
            <person name="Lipzen A."/>
            <person name="Waldron R."/>
            <person name="Moloney N.M."/>
            <person name="Sperisen C."/>
            <person name="Kredics L."/>
            <person name="Vagvoelgyi C."/>
            <person name="Patrignani A."/>
            <person name="Fitzpatrick D."/>
            <person name="Nagy I."/>
            <person name="Doyle S."/>
            <person name="Anderson J.B."/>
            <person name="Grigoriev I.V."/>
            <person name="Gueldener U."/>
            <person name="Muensterkoetter M."/>
            <person name="Nagy L.G."/>
        </authorList>
    </citation>
    <scope>NUCLEOTIDE SEQUENCE [LARGE SCALE GENOMIC DNA]</scope>
    <source>
        <strain evidence="7">C18/9</strain>
    </source>
</reference>
<feature type="compositionally biased region" description="Acidic residues" evidence="2">
    <location>
        <begin position="1444"/>
        <end position="1457"/>
    </location>
</feature>
<dbReference type="Pfam" id="PF14214">
    <property type="entry name" value="Helitron_like_N"/>
    <property type="match status" value="1"/>
</dbReference>
<keyword evidence="1" id="KW-0234">DNA repair</keyword>
<feature type="domain" description="DUF6570" evidence="5">
    <location>
        <begin position="615"/>
        <end position="756"/>
    </location>
</feature>
<dbReference type="GO" id="GO:0043139">
    <property type="term" value="F:5'-3' DNA helicase activity"/>
    <property type="evidence" value="ECO:0007669"/>
    <property type="project" value="UniProtKB-EC"/>
</dbReference>
<dbReference type="OMA" id="QYNQSMA"/>
<feature type="compositionally biased region" description="Acidic residues" evidence="2">
    <location>
        <begin position="1465"/>
        <end position="1482"/>
    </location>
</feature>
<dbReference type="Pfam" id="PF20209">
    <property type="entry name" value="DUF6570"/>
    <property type="match status" value="1"/>
</dbReference>
<dbReference type="GO" id="GO:0000723">
    <property type="term" value="P:telomere maintenance"/>
    <property type="evidence" value="ECO:0007669"/>
    <property type="project" value="InterPro"/>
</dbReference>
<evidence type="ECO:0000313" key="6">
    <source>
        <dbReference type="EMBL" id="SJL13925.1"/>
    </source>
</evidence>
<evidence type="ECO:0000259" key="4">
    <source>
        <dbReference type="Pfam" id="PF14214"/>
    </source>
</evidence>
<evidence type="ECO:0000313" key="7">
    <source>
        <dbReference type="Proteomes" id="UP000219338"/>
    </source>
</evidence>
<keyword evidence="1" id="KW-0227">DNA damage</keyword>
<dbReference type="STRING" id="47428.A0A284RYT9"/>
<organism evidence="6 7">
    <name type="scientific">Armillaria ostoyae</name>
    <name type="common">Armillaria root rot fungus</name>
    <dbReference type="NCBI Taxonomy" id="47428"/>
    <lineage>
        <taxon>Eukaryota</taxon>
        <taxon>Fungi</taxon>
        <taxon>Dikarya</taxon>
        <taxon>Basidiomycota</taxon>
        <taxon>Agaricomycotina</taxon>
        <taxon>Agaricomycetes</taxon>
        <taxon>Agaricomycetidae</taxon>
        <taxon>Agaricales</taxon>
        <taxon>Marasmiineae</taxon>
        <taxon>Physalacriaceae</taxon>
        <taxon>Armillaria</taxon>
    </lineage>
</organism>
<comment type="cofactor">
    <cofactor evidence="1">
        <name>Mg(2+)</name>
        <dbReference type="ChEBI" id="CHEBI:18420"/>
    </cofactor>
</comment>
<dbReference type="OrthoDB" id="10007484at2759"/>
<proteinExistence type="inferred from homology"/>
<dbReference type="Pfam" id="PF05970">
    <property type="entry name" value="PIF1"/>
    <property type="match status" value="1"/>
</dbReference>
<evidence type="ECO:0000259" key="5">
    <source>
        <dbReference type="Pfam" id="PF20209"/>
    </source>
</evidence>
<dbReference type="InterPro" id="IPR025476">
    <property type="entry name" value="Helitron_helicase-like"/>
</dbReference>
<keyword evidence="1" id="KW-0547">Nucleotide-binding</keyword>
<keyword evidence="1" id="KW-0067">ATP-binding</keyword>
<dbReference type="GO" id="GO:0006281">
    <property type="term" value="P:DNA repair"/>
    <property type="evidence" value="ECO:0007669"/>
    <property type="project" value="UniProtKB-KW"/>
</dbReference>
<accession>A0A284RYT9</accession>
<keyword evidence="7" id="KW-1185">Reference proteome</keyword>
<dbReference type="EMBL" id="FUEG01000021">
    <property type="protein sequence ID" value="SJL13925.1"/>
    <property type="molecule type" value="Genomic_DNA"/>
</dbReference>
<gene>
    <name evidence="6" type="ORF">ARMOST_17376</name>
</gene>
<feature type="domain" description="Helitron helicase-like" evidence="4">
    <location>
        <begin position="889"/>
        <end position="1091"/>
    </location>
</feature>
<keyword evidence="1" id="KW-0233">DNA recombination</keyword>
<feature type="region of interest" description="Disordered" evidence="2">
    <location>
        <begin position="1438"/>
        <end position="1486"/>
    </location>
</feature>
<evidence type="ECO:0000256" key="2">
    <source>
        <dbReference type="SAM" id="MobiDB-lite"/>
    </source>
</evidence>
<dbReference type="Gene3D" id="3.40.50.300">
    <property type="entry name" value="P-loop containing nucleotide triphosphate hydrolases"/>
    <property type="match status" value="1"/>
</dbReference>
<dbReference type="GO" id="GO:0006310">
    <property type="term" value="P:DNA recombination"/>
    <property type="evidence" value="ECO:0007669"/>
    <property type="project" value="UniProtKB-KW"/>
</dbReference>
<dbReference type="InterPro" id="IPR010285">
    <property type="entry name" value="DNA_helicase_pif1-like_DEAD"/>
</dbReference>
<name>A0A284RYT9_ARMOS</name>
<dbReference type="InterPro" id="IPR046700">
    <property type="entry name" value="DUF6570"/>
</dbReference>
<sequence>MSFSQFTILSIHDETVSYSFDSALSDSVISSSWLSTHGFHTSHSWELLVCCLGAHGSAVLSMQFRPSSIETDVVFGRDFMALYRELYPISLSYNGVSESSLGPLSTTDHFARGSPPRWFVRDGHSVDEYRTSITADNAALTADNAALIADNAALTADNADDVALTADTYNVIETQFHGDSDSSGTTSSVQQRILTSLFFSRITTGSRACLFVDDSDVLCVVASCHGLHYDESLDDGTNRKSIIRHLILGDCYESHRKSRRDNYLPGENEHEIDCSVFALGFSSAIELSSHIIRHILSYSGRVAHLTLSKLMVIASSLGFKGPWTRQRMLGFLTDYTRTMEPPVRSFLDKTPALALERMAKAHAIPFDVGTTIADAVTDLSEHFNDGLCAHSLDTIQHVDEHCSFSDTLVHCDPDIILLHLDVVVRTLSLRACRRVMVSHGLNPEVSTARAARLAIRHHIRGIRKGKRYLEFIAGQGAVRKEAAQDVDNERKAQLQDVRSQWPRKASPSFKEQLISNFMHETGSDSLQMFTCSCCAARYRIQDIRRLSVNEIDLSCLRVDGEDDTNVMKWPGTENDLPFLTGDLSGLQLDPSGVEVDSDGVSILSMCKACVRSIRRGHVPRLSLANGLYQGPVPPELSRLTMIKENMISLCRSKCTIVQLKEERGIEKDDLQRGIKGHVIVYPQRPSEIAKSLPPAVEEITSPLCVLFVGAHKPTDEWLRTKAKPLAVNSGRVRAALKWLKENNPLYRNIELNESVLQELDSNPNLPFMIQHVLPSAAGETLTSRYEAPVDNPKVPLTSPDSVTFESVVIADIDFVSSSNNLKQAAMRHIHKRGGGYIELTHDPTPADEFNNPLLFPMMYPTLFPYGLGGFEERTRRTSLSLRAQVKHCFNLNDTRFQEHYSFLFSAFNMLQRREMLLRTSLKVKRKSFTSIARSFATVTPEALHIVSERISRGDYTTANNPEEKEALALMKEVKAVTATVPGSGLPSFYLMINPADIYNPVVSLLAGLDINVDDILGGDLSKHRDQSVLVGKNPGVAARFFNIYMKAFIKCILGYDKDITKFDGGALGLVKAYYGCVEAQGRGTLHCHMLVWLEGSLNPNEIKDCIGKQGDEDFRDRLLSFLDDTISNYMPDIPEGSVPVLSDGYHASTVRGGIDLLNECGERDPALCQRDLHNLVKDCQIHSHSKTCYKYCPNGQPKVCRFDLDESKVRAESSFDYESGELCLRCLNGMVNNFNETILRALRCNMDIKFIGSGASAKAVLYYITDYITKSQLKTHVAYAALELSVKKLGEYDPNEDEVTVRAKRLLQRCAYTMLSHQELSGQQVASYLMDFEDHFTSHDYQGLYWGSFEQYIENQDPSPECCVRNSSVSKDVTDENISLAPEVAATVDGVNDLLDAGDAMQVDENGNDAGIPLVTLAEAMEIFDHHARLDFEITDELNSIDPPDSDNEASNDDSDGESEHSVNDNDDDDPDEVEGDDEEEIVVSVDENGELVARASRVTDYIHRGFALNDLTLWEYTAHVKKQKCTMAGRNHHSRYNDDESDIDEGIDEDTGWVPPLHTLAEGDWASLDAVLEDCSRKRPKFSFGLDHIERQTYCQVIIQPELQKVPVPLGASIPRRDKEEVYPHYCCLMLLLFKPWTAASDLREAGQSWIDAFEGFWKTCSLGVLSVIGNMQIMHECRDSWDDHFARRRIRVPGNAFPGYGGRSQFDDDFDGDHDTDEAILQHLQNLDSVMGERMEFMKRSVHDSIRHAESVGRFDSRSTGRVPARAVQSEKSTGEELVTDDAPAQESIWHSEYENRRAALKHSAMFNHASTRTPAAEGSSSAANVNDGSAFREAFENPMTLPPSFQQDIPATDADRDVDIQALIKKYMLNAEQQRAFRIIAEHSMHLKPNPLRMFLNGPGGTGKSTVINALREFFESRNQSRRFRLASYTGVTAKNISGLTLHSALMLNRRGKCGGTQSGSNRDLVSMWQGVDYLFIDEVSMVGSKMLVQISAALCEAKEEKSVFGGINVIFAGDFAQLSPVGDSRIFSRIRKSSGGDSAQKHVLGKLLWFSIDVVVILHKVMRQEGAANTEFVDLLGRLRMGVCTDEDFRLLNSRLACRVKPDWESEEWKNAPLIVSENAVKDAYNDRAARSFAQSTGRQLHYYYSIDEHRQKVITDPSLKSHLHGMTSGTTCQRLGALPLVIGMPVMITANFDVQAGIVNGATGILDRIRYKRDNDGNRYALSCVVSLPSVTGSSLSGVKDNQVVALQDTMDLIFRHPYSKKKLSIKRKQVPIMPAFAMTAHKVQDYRSVCDEELNENVVDLQSPSPDEDDTGPHRSALPPEVMDEIIRLACLPKAGFPGDTCCQSTLTAMRCSLANKAFLRGSRAYLFYTICLDAKNTPQIVWELFENAPHVLYFVRRLDIHNVQYRDIGFINIIVAAISAGLPLLSLVFKECYFSNMLVTTLRKIIRRFQTVTFLSCTFGDSEIIELLSLHPTAKAVYFGPGQPSRYRGHTNLTLEALEIMPTHGSDIAQTPVEPLLEFVYHVESGLHFLLQSARFREFMEPRLRNLVDLSIRADGDIIEYIQEIIDNSSSTLETCNIVLRCPILNPHRAALSLKECRQLKSLYLGEDSVDLPLLLWGLQSLPSESKWTTIKDYLDSDNRFPALKSVEVEVHLVNVRRAITAGITRDDKTLKRIFDPMKERGVKVSVFNRLSDKCP</sequence>
<keyword evidence="1" id="KW-0347">Helicase</keyword>
<dbReference type="SUPFAM" id="SSF52540">
    <property type="entry name" value="P-loop containing nucleoside triphosphate hydrolases"/>
    <property type="match status" value="2"/>
</dbReference>
<dbReference type="Proteomes" id="UP000219338">
    <property type="component" value="Unassembled WGS sequence"/>
</dbReference>
<comment type="similarity">
    <text evidence="1">Belongs to the helicase family.</text>
</comment>